<dbReference type="Proteomes" id="UP000031972">
    <property type="component" value="Unassembled WGS sequence"/>
</dbReference>
<protein>
    <recommendedName>
        <fullName evidence="3">Glycosyl transferase family 1 domain-containing protein</fullName>
    </recommendedName>
</protein>
<evidence type="ECO:0000313" key="2">
    <source>
        <dbReference type="Proteomes" id="UP000031972"/>
    </source>
</evidence>
<comment type="caution">
    <text evidence="1">The sequence shown here is derived from an EMBL/GenBank/DDBJ whole genome shotgun (WGS) entry which is preliminary data.</text>
</comment>
<dbReference type="PATRIC" id="fig|220754.4.peg.3275"/>
<proteinExistence type="predicted"/>
<dbReference type="RefSeq" id="WP_052477164.1">
    <property type="nucleotide sequence ID" value="NZ_JXRR01000021.1"/>
</dbReference>
<keyword evidence="2" id="KW-1185">Reference proteome</keyword>
<dbReference type="AlphaFoldDB" id="A0A0C2V3X7"/>
<evidence type="ECO:0008006" key="3">
    <source>
        <dbReference type="Google" id="ProtNLM"/>
    </source>
</evidence>
<name>A0A0C2V3X7_9BACL</name>
<reference evidence="1 2" key="1">
    <citation type="submission" date="2015-01" db="EMBL/GenBank/DDBJ databases">
        <title>Jeotgalibacillus campisalis genome sequencing.</title>
        <authorList>
            <person name="Goh K.M."/>
            <person name="Chan K.-G."/>
            <person name="Yaakop A.S."/>
            <person name="Ee R."/>
            <person name="Gan H.M."/>
            <person name="Chan C.S."/>
        </authorList>
    </citation>
    <scope>NUCLEOTIDE SEQUENCE [LARGE SCALE GENOMIC DNA]</scope>
    <source>
        <strain evidence="1 2">SF-57</strain>
    </source>
</reference>
<dbReference type="OrthoDB" id="9813214at2"/>
<sequence length="312" mass="36343">MKKILMMNSTKAYLPQIDATIQYFDIKDSGFKFFDSAQIGSFSFSDFDALWTFPGIDRSAPDGMPLIHEYASLSTGIFPKGKNMIKRKLNQKPDLRIFLNEFVENGMQFKDEVVSLQRDMGVDDLFFCYQDRVKQYDCVYIGAITKARGIDRFLRQFKQLKEKRTLLMIGSVPDDIYEEFKADDHIIFTGSIPYKDVPKYASQAVYGINYMPDKYPYNLQTSTKLLEYLAMNLRIISTEYKWVNYFKEKHNLSFITVDASLQDLEKKLISHPPQSIQKEFLESLSWSNVIKKSGLEQRMNDLFSQYKNLSGK</sequence>
<dbReference type="Pfam" id="PF13692">
    <property type="entry name" value="Glyco_trans_1_4"/>
    <property type="match status" value="1"/>
</dbReference>
<dbReference type="EMBL" id="JXRR01000021">
    <property type="protein sequence ID" value="KIL43742.1"/>
    <property type="molecule type" value="Genomic_DNA"/>
</dbReference>
<gene>
    <name evidence="1" type="ORF">KR50_32620</name>
</gene>
<accession>A0A0C2V3X7</accession>
<dbReference type="Gene3D" id="3.40.50.2000">
    <property type="entry name" value="Glycogen Phosphorylase B"/>
    <property type="match status" value="1"/>
</dbReference>
<dbReference type="SUPFAM" id="SSF53756">
    <property type="entry name" value="UDP-Glycosyltransferase/glycogen phosphorylase"/>
    <property type="match status" value="1"/>
</dbReference>
<organism evidence="1 2">
    <name type="scientific">Jeotgalibacillus campisalis</name>
    <dbReference type="NCBI Taxonomy" id="220754"/>
    <lineage>
        <taxon>Bacteria</taxon>
        <taxon>Bacillati</taxon>
        <taxon>Bacillota</taxon>
        <taxon>Bacilli</taxon>
        <taxon>Bacillales</taxon>
        <taxon>Caryophanaceae</taxon>
        <taxon>Jeotgalibacillus</taxon>
    </lineage>
</organism>
<evidence type="ECO:0000313" key="1">
    <source>
        <dbReference type="EMBL" id="KIL43742.1"/>
    </source>
</evidence>